<reference evidence="2 3" key="1">
    <citation type="submission" date="2017-04" db="EMBL/GenBank/DDBJ databases">
        <title>Genome Sequence of the Model Brown-Rot Fungus Postia placenta SB12.</title>
        <authorList>
            <consortium name="DOE Joint Genome Institute"/>
            <person name="Gaskell J."/>
            <person name="Kersten P."/>
            <person name="Larrondo L.F."/>
            <person name="Canessa P."/>
            <person name="Martinez D."/>
            <person name="Hibbett D."/>
            <person name="Schmoll M."/>
            <person name="Kubicek C.P."/>
            <person name="Martinez A.T."/>
            <person name="Yadav J."/>
            <person name="Master E."/>
            <person name="Magnuson J.K."/>
            <person name="James T."/>
            <person name="Yaver D."/>
            <person name="Berka R."/>
            <person name="Labutti K."/>
            <person name="Lipzen A."/>
            <person name="Aerts A."/>
            <person name="Barry K."/>
            <person name="Henrissat B."/>
            <person name="Blanchette R."/>
            <person name="Grigoriev I."/>
            <person name="Cullen D."/>
        </authorList>
    </citation>
    <scope>NUCLEOTIDE SEQUENCE [LARGE SCALE GENOMIC DNA]</scope>
    <source>
        <strain evidence="2 3">MAD-698-R-SB12</strain>
    </source>
</reference>
<accession>A0A1X6N1I6</accession>
<dbReference type="OrthoDB" id="3061761at2759"/>
<dbReference type="RefSeq" id="XP_024339285.1">
    <property type="nucleotide sequence ID" value="XM_024485460.1"/>
</dbReference>
<feature type="region of interest" description="Disordered" evidence="1">
    <location>
        <begin position="235"/>
        <end position="292"/>
    </location>
</feature>
<evidence type="ECO:0000313" key="2">
    <source>
        <dbReference type="EMBL" id="OSX62491.1"/>
    </source>
</evidence>
<feature type="compositionally biased region" description="Polar residues" evidence="1">
    <location>
        <begin position="243"/>
        <end position="259"/>
    </location>
</feature>
<dbReference type="AlphaFoldDB" id="A0A1X6N1I6"/>
<name>A0A1X6N1I6_9APHY</name>
<feature type="compositionally biased region" description="Basic and acidic residues" evidence="1">
    <location>
        <begin position="122"/>
        <end position="134"/>
    </location>
</feature>
<dbReference type="EMBL" id="KZ110597">
    <property type="protein sequence ID" value="OSX62491.1"/>
    <property type="molecule type" value="Genomic_DNA"/>
</dbReference>
<feature type="region of interest" description="Disordered" evidence="1">
    <location>
        <begin position="343"/>
        <end position="393"/>
    </location>
</feature>
<keyword evidence="3" id="KW-1185">Reference proteome</keyword>
<feature type="compositionally biased region" description="Polar residues" evidence="1">
    <location>
        <begin position="144"/>
        <end position="160"/>
    </location>
</feature>
<evidence type="ECO:0000256" key="1">
    <source>
        <dbReference type="SAM" id="MobiDB-lite"/>
    </source>
</evidence>
<feature type="region of interest" description="Disordered" evidence="1">
    <location>
        <begin position="118"/>
        <end position="178"/>
    </location>
</feature>
<evidence type="ECO:0000313" key="3">
    <source>
        <dbReference type="Proteomes" id="UP000194127"/>
    </source>
</evidence>
<proteinExistence type="predicted"/>
<gene>
    <name evidence="2" type="ORF">POSPLADRAFT_1142697</name>
</gene>
<dbReference type="Proteomes" id="UP000194127">
    <property type="component" value="Unassembled WGS sequence"/>
</dbReference>
<protein>
    <submittedName>
        <fullName evidence="2">Uncharacterized protein</fullName>
    </submittedName>
</protein>
<feature type="compositionally biased region" description="Basic residues" evidence="1">
    <location>
        <begin position="380"/>
        <end position="393"/>
    </location>
</feature>
<dbReference type="GeneID" id="36330409"/>
<organism evidence="2 3">
    <name type="scientific">Postia placenta MAD-698-R-SB12</name>
    <dbReference type="NCBI Taxonomy" id="670580"/>
    <lineage>
        <taxon>Eukaryota</taxon>
        <taxon>Fungi</taxon>
        <taxon>Dikarya</taxon>
        <taxon>Basidiomycota</taxon>
        <taxon>Agaricomycotina</taxon>
        <taxon>Agaricomycetes</taxon>
        <taxon>Polyporales</taxon>
        <taxon>Adustoporiaceae</taxon>
        <taxon>Rhodonia</taxon>
    </lineage>
</organism>
<sequence>MDPEVPVLLTILIDNFYESLAGLLEDYCSGAIASSRDAGRNLSVDDFETGIDFKFTFSPPFSHTAMHRFMTVSEHYQGAFLEWRRSLDTREDRGRKRGLEPTVTRSGRMSIPTAACRAGLEATRERERRKEMQKKGASVAGIAPSTSSRLLGRQVQSATGHNDGREEDPDGPGVHCPNCGHKIQGMQAAALPPTSGLGLDLVNMPPALERVARPALIPLPPQVARGDENAVRVLAPLPRRQSESTTSTPVSHGRSQSVSARKADRPIPIPIPTPIERSYSSPGTSVGLMSGPSTRGRAAGAYNATLAHAPAQLSSLSVSFASAQTLLTQGMYTDSGLGLSNSGLSGTDVTTSSVARTGPAPQDTPAEPIMPQGQGSGNATKKRRVQQKKTRRR</sequence>